<organism evidence="1 2">
    <name type="scientific">Cotesia glomerata</name>
    <name type="common">Lepidopteran parasitic wasp</name>
    <name type="synonym">Apanteles glomeratus</name>
    <dbReference type="NCBI Taxonomy" id="32391"/>
    <lineage>
        <taxon>Eukaryota</taxon>
        <taxon>Metazoa</taxon>
        <taxon>Ecdysozoa</taxon>
        <taxon>Arthropoda</taxon>
        <taxon>Hexapoda</taxon>
        <taxon>Insecta</taxon>
        <taxon>Pterygota</taxon>
        <taxon>Neoptera</taxon>
        <taxon>Endopterygota</taxon>
        <taxon>Hymenoptera</taxon>
        <taxon>Apocrita</taxon>
        <taxon>Ichneumonoidea</taxon>
        <taxon>Braconidae</taxon>
        <taxon>Microgastrinae</taxon>
        <taxon>Cotesia</taxon>
    </lineage>
</organism>
<accession>A0AAV7IZ33</accession>
<reference evidence="1 2" key="1">
    <citation type="journal article" date="2021" name="J. Hered.">
        <title>A chromosome-level genome assembly of the parasitoid wasp, Cotesia glomerata (Hymenoptera: Braconidae).</title>
        <authorList>
            <person name="Pinto B.J."/>
            <person name="Weis J.J."/>
            <person name="Gamble T."/>
            <person name="Ode P.J."/>
            <person name="Paul R."/>
            <person name="Zaspel J.M."/>
        </authorList>
    </citation>
    <scope>NUCLEOTIDE SEQUENCE [LARGE SCALE GENOMIC DNA]</scope>
    <source>
        <strain evidence="1">CgM1</strain>
    </source>
</reference>
<keyword evidence="2" id="KW-1185">Reference proteome</keyword>
<gene>
    <name evidence="1" type="ORF">KQX54_002160</name>
</gene>
<name>A0AAV7IZ33_COTGL</name>
<evidence type="ECO:0000313" key="1">
    <source>
        <dbReference type="EMBL" id="KAH0563563.1"/>
    </source>
</evidence>
<feature type="non-terminal residue" evidence="1">
    <location>
        <position position="96"/>
    </location>
</feature>
<evidence type="ECO:0000313" key="2">
    <source>
        <dbReference type="Proteomes" id="UP000826195"/>
    </source>
</evidence>
<sequence>MSKKLEGINVDEISEISAKLEQIDKIGDIGMKVDGMVAKVDGFVKSIAQFIMEKQYSNERTAVYKRVKRKVKRFFTAFPPGSQGGPSIPQSYFTSE</sequence>
<dbReference type="Proteomes" id="UP000826195">
    <property type="component" value="Unassembled WGS sequence"/>
</dbReference>
<proteinExistence type="predicted"/>
<comment type="caution">
    <text evidence="1">The sequence shown here is derived from an EMBL/GenBank/DDBJ whole genome shotgun (WGS) entry which is preliminary data.</text>
</comment>
<dbReference type="EMBL" id="JAHXZJ010000002">
    <property type="protein sequence ID" value="KAH0563563.1"/>
    <property type="molecule type" value="Genomic_DNA"/>
</dbReference>
<protein>
    <submittedName>
        <fullName evidence="1">Uncharacterized protein</fullName>
    </submittedName>
</protein>
<dbReference type="AlphaFoldDB" id="A0AAV7IZ33"/>